<evidence type="ECO:0000313" key="7">
    <source>
        <dbReference type="EMBL" id="SUZ51528.1"/>
    </source>
</evidence>
<dbReference type="GO" id="GO:0046872">
    <property type="term" value="F:metal ion binding"/>
    <property type="evidence" value="ECO:0007669"/>
    <property type="project" value="UniProtKB-KW"/>
</dbReference>
<dbReference type="NCBIfam" id="TIGR01670">
    <property type="entry name" value="KdsC-phosphatas"/>
    <property type="match status" value="1"/>
</dbReference>
<sequence length="148" mass="16190">MNKYKKISLIITDVDGVLTDGSIYKGTDNMEFKKFSVFDGVGVAYARAADLKIAVISARYSPATEHRTKELGITDVYNGGLNKLHAYNDLKKKYTLSDDQIAYVGDDMVDIPVMEIVGFPIAVANATPEIIKLAKHITKVKGGDGAFR</sequence>
<dbReference type="PANTHER" id="PTHR21485">
    <property type="entry name" value="HAD SUPERFAMILY MEMBERS CMAS AND KDSC"/>
    <property type="match status" value="1"/>
</dbReference>
<evidence type="ECO:0000256" key="1">
    <source>
        <dbReference type="ARBA" id="ARBA00001946"/>
    </source>
</evidence>
<dbReference type="SFLD" id="SFLDG01138">
    <property type="entry name" value="C1.6.2:_Deoxy-d-mannose-octulo"/>
    <property type="match status" value="1"/>
</dbReference>
<gene>
    <name evidence="7" type="ORF">METZ01_LOCUS4382</name>
</gene>
<evidence type="ECO:0000256" key="6">
    <source>
        <dbReference type="ARBA" id="ARBA00022842"/>
    </source>
</evidence>
<dbReference type="Gene3D" id="3.40.50.1000">
    <property type="entry name" value="HAD superfamily/HAD-like"/>
    <property type="match status" value="1"/>
</dbReference>
<keyword evidence="6" id="KW-0460">Magnesium</keyword>
<dbReference type="InterPro" id="IPR010023">
    <property type="entry name" value="KdsC_fam"/>
</dbReference>
<evidence type="ECO:0000256" key="3">
    <source>
        <dbReference type="ARBA" id="ARBA00011881"/>
    </source>
</evidence>
<dbReference type="GO" id="GO:0016788">
    <property type="term" value="F:hydrolase activity, acting on ester bonds"/>
    <property type="evidence" value="ECO:0007669"/>
    <property type="project" value="InterPro"/>
</dbReference>
<dbReference type="PIRSF" id="PIRSF006118">
    <property type="entry name" value="KDO8-P_Ptase"/>
    <property type="match status" value="1"/>
</dbReference>
<dbReference type="FunFam" id="3.40.50.1000:FF:000029">
    <property type="entry name" value="3-deoxy-D-manno-octulosonate 8-phosphate phosphatase KdsC"/>
    <property type="match status" value="1"/>
</dbReference>
<evidence type="ECO:0000256" key="2">
    <source>
        <dbReference type="ARBA" id="ARBA00005893"/>
    </source>
</evidence>
<reference evidence="7" key="1">
    <citation type="submission" date="2018-05" db="EMBL/GenBank/DDBJ databases">
        <authorList>
            <person name="Lanie J.A."/>
            <person name="Ng W.-L."/>
            <person name="Kazmierczak K.M."/>
            <person name="Andrzejewski T.M."/>
            <person name="Davidsen T.M."/>
            <person name="Wayne K.J."/>
            <person name="Tettelin H."/>
            <person name="Glass J.I."/>
            <person name="Rusch D."/>
            <person name="Podicherti R."/>
            <person name="Tsui H.-C.T."/>
            <person name="Winkler M.E."/>
        </authorList>
    </citation>
    <scope>NUCLEOTIDE SEQUENCE</scope>
</reference>
<comment type="similarity">
    <text evidence="2">Belongs to the KdsC family.</text>
</comment>
<comment type="subunit">
    <text evidence="3">Homotetramer.</text>
</comment>
<dbReference type="GO" id="GO:0008781">
    <property type="term" value="F:N-acylneuraminate cytidylyltransferase activity"/>
    <property type="evidence" value="ECO:0007669"/>
    <property type="project" value="TreeGrafter"/>
</dbReference>
<protein>
    <recommendedName>
        <fullName evidence="8">3-deoxy-D-manno-octulosonate 8-phosphate phosphatase</fullName>
    </recommendedName>
</protein>
<dbReference type="InterPro" id="IPR050793">
    <property type="entry name" value="CMP-NeuNAc_synthase"/>
</dbReference>
<dbReference type="AlphaFoldDB" id="A0A381NCN4"/>
<keyword evidence="4" id="KW-0479">Metal-binding</keyword>
<dbReference type="InterPro" id="IPR036412">
    <property type="entry name" value="HAD-like_sf"/>
</dbReference>
<proteinExistence type="inferred from homology"/>
<name>A0A381NCN4_9ZZZZ</name>
<evidence type="ECO:0008006" key="8">
    <source>
        <dbReference type="Google" id="ProtNLM"/>
    </source>
</evidence>
<dbReference type="SUPFAM" id="SSF56784">
    <property type="entry name" value="HAD-like"/>
    <property type="match status" value="1"/>
</dbReference>
<dbReference type="EMBL" id="UINC01000224">
    <property type="protein sequence ID" value="SUZ51528.1"/>
    <property type="molecule type" value="Genomic_DNA"/>
</dbReference>
<dbReference type="SFLD" id="SFLDS00003">
    <property type="entry name" value="Haloacid_Dehalogenase"/>
    <property type="match status" value="1"/>
</dbReference>
<organism evidence="7">
    <name type="scientific">marine metagenome</name>
    <dbReference type="NCBI Taxonomy" id="408172"/>
    <lineage>
        <taxon>unclassified sequences</taxon>
        <taxon>metagenomes</taxon>
        <taxon>ecological metagenomes</taxon>
    </lineage>
</organism>
<dbReference type="InterPro" id="IPR023214">
    <property type="entry name" value="HAD_sf"/>
</dbReference>
<dbReference type="PANTHER" id="PTHR21485:SF3">
    <property type="entry name" value="N-ACYLNEURAMINATE CYTIDYLYLTRANSFERASE"/>
    <property type="match status" value="1"/>
</dbReference>
<accession>A0A381NCN4</accession>
<comment type="cofactor">
    <cofactor evidence="1">
        <name>Mg(2+)</name>
        <dbReference type="ChEBI" id="CHEBI:18420"/>
    </cofactor>
</comment>
<feature type="non-terminal residue" evidence="7">
    <location>
        <position position="148"/>
    </location>
</feature>
<evidence type="ECO:0000256" key="4">
    <source>
        <dbReference type="ARBA" id="ARBA00022723"/>
    </source>
</evidence>
<evidence type="ECO:0000256" key="5">
    <source>
        <dbReference type="ARBA" id="ARBA00022801"/>
    </source>
</evidence>
<dbReference type="Pfam" id="PF08282">
    <property type="entry name" value="Hydrolase_3"/>
    <property type="match status" value="1"/>
</dbReference>
<dbReference type="SFLD" id="SFLDG01136">
    <property type="entry name" value="C1.6:_Phosphoserine_Phosphatas"/>
    <property type="match status" value="1"/>
</dbReference>
<dbReference type="CDD" id="cd01630">
    <property type="entry name" value="HAD_KDO-like"/>
    <property type="match status" value="1"/>
</dbReference>
<keyword evidence="5" id="KW-0378">Hydrolase</keyword>